<dbReference type="RefSeq" id="WP_188596567.1">
    <property type="nucleotide sequence ID" value="NZ_BMNL01000003.1"/>
</dbReference>
<dbReference type="EMBL" id="BMNL01000003">
    <property type="protein sequence ID" value="GGP21264.1"/>
    <property type="molecule type" value="Genomic_DNA"/>
</dbReference>
<gene>
    <name evidence="1" type="ORF">GCM10007981_12370</name>
</gene>
<comment type="caution">
    <text evidence="1">The sequence shown here is derived from an EMBL/GenBank/DDBJ whole genome shotgun (WGS) entry which is preliminary data.</text>
</comment>
<protein>
    <submittedName>
        <fullName evidence="1">Uncharacterized protein</fullName>
    </submittedName>
</protein>
<dbReference type="Proteomes" id="UP000610960">
    <property type="component" value="Unassembled WGS sequence"/>
</dbReference>
<dbReference type="OrthoDB" id="55841at2157"/>
<name>A0A830GWT4_9CREN</name>
<evidence type="ECO:0000313" key="2">
    <source>
        <dbReference type="Proteomes" id="UP000610960"/>
    </source>
</evidence>
<sequence length="159" mass="18603">MDEPVRTIMDEVGRHVYNKAYLTLLTARGEASKWRLRRVNGRVQFSDRYEAEFFAETVMDALHDGFLVMVLRSFTGERRSGRIIKELRAYRVTRRGGIVISKVPMDELITSMNVNSMTGELMQPEPFVKYCVDDECISSDEIDERDLEVYIRNIKKWIN</sequence>
<keyword evidence="2" id="KW-1185">Reference proteome</keyword>
<evidence type="ECO:0000313" key="1">
    <source>
        <dbReference type="EMBL" id="GGP21264.1"/>
    </source>
</evidence>
<dbReference type="AlphaFoldDB" id="A0A830GWT4"/>
<proteinExistence type="predicted"/>
<reference evidence="1" key="2">
    <citation type="submission" date="2020-09" db="EMBL/GenBank/DDBJ databases">
        <authorList>
            <person name="Sun Q."/>
            <person name="Ohkuma M."/>
        </authorList>
    </citation>
    <scope>NUCLEOTIDE SEQUENCE</scope>
    <source>
        <strain evidence="1">JCM 10088</strain>
    </source>
</reference>
<organism evidence="1 2">
    <name type="scientific">Thermocladium modestius</name>
    <dbReference type="NCBI Taxonomy" id="62609"/>
    <lineage>
        <taxon>Archaea</taxon>
        <taxon>Thermoproteota</taxon>
        <taxon>Thermoprotei</taxon>
        <taxon>Thermoproteales</taxon>
        <taxon>Thermoproteaceae</taxon>
        <taxon>Thermocladium</taxon>
    </lineage>
</organism>
<reference evidence="1" key="1">
    <citation type="journal article" date="2014" name="Int. J. Syst. Evol. Microbiol.">
        <title>Complete genome sequence of Corynebacterium casei LMG S-19264T (=DSM 44701T), isolated from a smear-ripened cheese.</title>
        <authorList>
            <consortium name="US DOE Joint Genome Institute (JGI-PGF)"/>
            <person name="Walter F."/>
            <person name="Albersmeier A."/>
            <person name="Kalinowski J."/>
            <person name="Ruckert C."/>
        </authorList>
    </citation>
    <scope>NUCLEOTIDE SEQUENCE</scope>
    <source>
        <strain evidence="1">JCM 10088</strain>
    </source>
</reference>
<accession>A0A830GWT4</accession>